<proteinExistence type="inferred from homology"/>
<evidence type="ECO:0000256" key="3">
    <source>
        <dbReference type="ARBA" id="ARBA00023004"/>
    </source>
</evidence>
<dbReference type="PANTHER" id="PTHR21496:SF0">
    <property type="entry name" value="RIESKE DOMAIN-CONTAINING PROTEIN"/>
    <property type="match status" value="1"/>
</dbReference>
<accession>A0A317MT59</accession>
<keyword evidence="4" id="KW-0411">Iron-sulfur</keyword>
<dbReference type="SUPFAM" id="SSF50022">
    <property type="entry name" value="ISP domain"/>
    <property type="match status" value="1"/>
</dbReference>
<dbReference type="RefSeq" id="WP_110019213.1">
    <property type="nucleotide sequence ID" value="NZ_QGTJ01000008.1"/>
</dbReference>
<keyword evidence="8" id="KW-0223">Dioxygenase</keyword>
<evidence type="ECO:0000256" key="2">
    <source>
        <dbReference type="ARBA" id="ARBA00022723"/>
    </source>
</evidence>
<dbReference type="AlphaFoldDB" id="A0A317MT59"/>
<keyword evidence="3" id="KW-0408">Iron</keyword>
<dbReference type="OrthoDB" id="9800167at2"/>
<organism evidence="8 9">
    <name type="scientific">Plasticicumulans acidivorans</name>
    <dbReference type="NCBI Taxonomy" id="886464"/>
    <lineage>
        <taxon>Bacteria</taxon>
        <taxon>Pseudomonadati</taxon>
        <taxon>Pseudomonadota</taxon>
        <taxon>Gammaproteobacteria</taxon>
        <taxon>Candidatus Competibacteraceae</taxon>
        <taxon>Plasticicumulans</taxon>
    </lineage>
</organism>
<comment type="similarity">
    <text evidence="6">Belongs to the bacterial ring-hydroxylating dioxygenase ferredoxin component family.</text>
</comment>
<keyword evidence="1" id="KW-0001">2Fe-2S</keyword>
<dbReference type="Gene3D" id="2.102.10.10">
    <property type="entry name" value="Rieske [2Fe-2S] iron-sulphur domain"/>
    <property type="match status" value="1"/>
</dbReference>
<dbReference type="GO" id="GO:0051213">
    <property type="term" value="F:dioxygenase activity"/>
    <property type="evidence" value="ECO:0007669"/>
    <property type="project" value="UniProtKB-KW"/>
</dbReference>
<comment type="caution">
    <text evidence="8">The sequence shown here is derived from an EMBL/GenBank/DDBJ whole genome shotgun (WGS) entry which is preliminary data.</text>
</comment>
<protein>
    <submittedName>
        <fullName evidence="8">Ethylbenzene dioxygenase ferredoxin subunit</fullName>
    </submittedName>
</protein>
<dbReference type="CDD" id="cd03528">
    <property type="entry name" value="Rieske_RO_ferredoxin"/>
    <property type="match status" value="1"/>
</dbReference>
<name>A0A317MT59_9GAMM</name>
<keyword evidence="8" id="KW-0560">Oxidoreductase</keyword>
<gene>
    <name evidence="8" type="ORF">C7443_10831</name>
</gene>
<evidence type="ECO:0000256" key="6">
    <source>
        <dbReference type="ARBA" id="ARBA00038001"/>
    </source>
</evidence>
<dbReference type="EMBL" id="QGTJ01000008">
    <property type="protein sequence ID" value="PWV60102.1"/>
    <property type="molecule type" value="Genomic_DNA"/>
</dbReference>
<evidence type="ECO:0000313" key="9">
    <source>
        <dbReference type="Proteomes" id="UP000246569"/>
    </source>
</evidence>
<comment type="cofactor">
    <cofactor evidence="5">
        <name>[2Fe-2S] cluster</name>
        <dbReference type="ChEBI" id="CHEBI:190135"/>
    </cofactor>
</comment>
<evidence type="ECO:0000256" key="5">
    <source>
        <dbReference type="ARBA" id="ARBA00034078"/>
    </source>
</evidence>
<sequence length="114" mass="12178">MAEPIFLIKKSDLDAGCVRRVECGGQALAVYNLGGCFYATQDGCTHATASLSEGEIIDDDCIACPVHDGTFHIPSGQAMSFPCEHALRTFKVIEQGDEVLVDLEQEADEAADAI</sequence>
<dbReference type="GO" id="GO:0051537">
    <property type="term" value="F:2 iron, 2 sulfur cluster binding"/>
    <property type="evidence" value="ECO:0007669"/>
    <property type="project" value="UniProtKB-KW"/>
</dbReference>
<evidence type="ECO:0000256" key="4">
    <source>
        <dbReference type="ARBA" id="ARBA00023014"/>
    </source>
</evidence>
<keyword evidence="9" id="KW-1185">Reference proteome</keyword>
<evidence type="ECO:0000256" key="1">
    <source>
        <dbReference type="ARBA" id="ARBA00022714"/>
    </source>
</evidence>
<keyword evidence="2" id="KW-0479">Metal-binding</keyword>
<dbReference type="PROSITE" id="PS51296">
    <property type="entry name" value="RIESKE"/>
    <property type="match status" value="1"/>
</dbReference>
<dbReference type="InterPro" id="IPR036922">
    <property type="entry name" value="Rieske_2Fe-2S_sf"/>
</dbReference>
<dbReference type="PANTHER" id="PTHR21496">
    <property type="entry name" value="FERREDOXIN-RELATED"/>
    <property type="match status" value="1"/>
</dbReference>
<dbReference type="InterPro" id="IPR017941">
    <property type="entry name" value="Rieske_2Fe-2S"/>
</dbReference>
<reference evidence="8 9" key="1">
    <citation type="submission" date="2018-05" db="EMBL/GenBank/DDBJ databases">
        <title>Genomic Encyclopedia of Type Strains, Phase IV (KMG-IV): sequencing the most valuable type-strain genomes for metagenomic binning, comparative biology and taxonomic classification.</title>
        <authorList>
            <person name="Goeker M."/>
        </authorList>
    </citation>
    <scope>NUCLEOTIDE SEQUENCE [LARGE SCALE GENOMIC DNA]</scope>
    <source>
        <strain evidence="8 9">DSM 23606</strain>
    </source>
</reference>
<dbReference type="GO" id="GO:0046872">
    <property type="term" value="F:metal ion binding"/>
    <property type="evidence" value="ECO:0007669"/>
    <property type="project" value="UniProtKB-KW"/>
</dbReference>
<evidence type="ECO:0000313" key="8">
    <source>
        <dbReference type="EMBL" id="PWV60102.1"/>
    </source>
</evidence>
<evidence type="ECO:0000259" key="7">
    <source>
        <dbReference type="PROSITE" id="PS51296"/>
    </source>
</evidence>
<feature type="domain" description="Rieske" evidence="7">
    <location>
        <begin position="5"/>
        <end position="101"/>
    </location>
</feature>
<dbReference type="Pfam" id="PF00355">
    <property type="entry name" value="Rieske"/>
    <property type="match status" value="1"/>
</dbReference>
<dbReference type="Proteomes" id="UP000246569">
    <property type="component" value="Unassembled WGS sequence"/>
</dbReference>